<evidence type="ECO:0000256" key="2">
    <source>
        <dbReference type="ARBA" id="ARBA00007341"/>
    </source>
</evidence>
<dbReference type="InterPro" id="IPR036570">
    <property type="entry name" value="HORMA_dom_sf"/>
</dbReference>
<keyword evidence="5" id="KW-1185">Reference proteome</keyword>
<dbReference type="GO" id="GO:0034727">
    <property type="term" value="P:piecemeal microautophagy of the nucleus"/>
    <property type="evidence" value="ECO:0007669"/>
    <property type="project" value="TreeGrafter"/>
</dbReference>
<gene>
    <name evidence="4" type="ORF">CUNI_LOCUS1443</name>
</gene>
<dbReference type="GO" id="GO:0000423">
    <property type="term" value="P:mitophagy"/>
    <property type="evidence" value="ECO:0007669"/>
    <property type="project" value="TreeGrafter"/>
</dbReference>
<sequence length="468" mass="52382">MATSGLNSVFSFEGSGVKDDNVERLFKNFTYKCLQIVVQSRIDNQSVRSTRDSSTSDYFCISIPDNQCIEEHIRKTLDGVKSFPVRDRSLCTEIFLVTNDRDQMFLETWELSFNQKCLDMVANRIQHIFTRMSVTLKSLLSATRAMPAYRLARNKDGGYWLNYRFYMGTPQTHLLGDGYKTVRAGAVPTAFGLLSVSCSYRTKLLLSAEMSASATAAIEVTDNYFVNEYRPAAMVSDPKPCSLLNRSPLRSESPYCFAASPSSLENNDAEIGHRLTADGAPVLQNSIFSIPEFPEPIEGAFSAQQPSYHRSVAHGLPFEGLMKRSIVARQLVSAQCRDGESDVDGVLCHNRKTGKQQDEEEKENHLYSSVEIIADQKISVEDDFVMIDKPPFAADDDPRDAKSFLSAMYRAANLYELPDSSITVADYLSDVEALVFKLEEDMPSLDDFCQSVISAHSREEDDDIPVFS</sequence>
<dbReference type="InterPro" id="IPR040182">
    <property type="entry name" value="ATG13"/>
</dbReference>
<dbReference type="Proteomes" id="UP000678393">
    <property type="component" value="Unassembled WGS sequence"/>
</dbReference>
<dbReference type="GO" id="GO:0034497">
    <property type="term" value="P:protein localization to phagophore assembly site"/>
    <property type="evidence" value="ECO:0007669"/>
    <property type="project" value="TreeGrafter"/>
</dbReference>
<evidence type="ECO:0000256" key="3">
    <source>
        <dbReference type="ARBA" id="ARBA00023006"/>
    </source>
</evidence>
<organism evidence="4 5">
    <name type="scientific">Candidula unifasciata</name>
    <dbReference type="NCBI Taxonomy" id="100452"/>
    <lineage>
        <taxon>Eukaryota</taxon>
        <taxon>Metazoa</taxon>
        <taxon>Spiralia</taxon>
        <taxon>Lophotrochozoa</taxon>
        <taxon>Mollusca</taxon>
        <taxon>Gastropoda</taxon>
        <taxon>Heterobranchia</taxon>
        <taxon>Euthyneura</taxon>
        <taxon>Panpulmonata</taxon>
        <taxon>Eupulmonata</taxon>
        <taxon>Stylommatophora</taxon>
        <taxon>Helicina</taxon>
        <taxon>Helicoidea</taxon>
        <taxon>Geomitridae</taxon>
        <taxon>Candidula</taxon>
    </lineage>
</organism>
<dbReference type="GO" id="GO:1990316">
    <property type="term" value="C:Atg1/ULK1 kinase complex"/>
    <property type="evidence" value="ECO:0007669"/>
    <property type="project" value="TreeGrafter"/>
</dbReference>
<proteinExistence type="inferred from homology"/>
<dbReference type="OrthoDB" id="70161at2759"/>
<comment type="caution">
    <text evidence="4">The sequence shown here is derived from an EMBL/GenBank/DDBJ whole genome shotgun (WGS) entry which is preliminary data.</text>
</comment>
<comment type="similarity">
    <text evidence="2">Belongs to the ATG13 family. Metazoan subfamily.</text>
</comment>
<evidence type="ECO:0000256" key="1">
    <source>
        <dbReference type="ARBA" id="ARBA00004329"/>
    </source>
</evidence>
<accession>A0A8S3YJY3</accession>
<dbReference type="PANTHER" id="PTHR13430">
    <property type="match status" value="1"/>
</dbReference>
<dbReference type="Gene3D" id="3.30.900.10">
    <property type="entry name" value="HORMA domain"/>
    <property type="match status" value="1"/>
</dbReference>
<evidence type="ECO:0000313" key="4">
    <source>
        <dbReference type="EMBL" id="CAG5115885.1"/>
    </source>
</evidence>
<dbReference type="GO" id="GO:0000407">
    <property type="term" value="C:phagophore assembly site"/>
    <property type="evidence" value="ECO:0007669"/>
    <property type="project" value="UniProtKB-SubCell"/>
</dbReference>
<evidence type="ECO:0000313" key="5">
    <source>
        <dbReference type="Proteomes" id="UP000678393"/>
    </source>
</evidence>
<protein>
    <recommendedName>
        <fullName evidence="6">Autophagy-related protein 13</fullName>
    </recommendedName>
</protein>
<reference evidence="4" key="1">
    <citation type="submission" date="2021-04" db="EMBL/GenBank/DDBJ databases">
        <authorList>
            <consortium name="Molecular Ecology Group"/>
        </authorList>
    </citation>
    <scope>NUCLEOTIDE SEQUENCE</scope>
</reference>
<keyword evidence="3" id="KW-0072">Autophagy</keyword>
<dbReference type="PANTHER" id="PTHR13430:SF4">
    <property type="entry name" value="AUTOPHAGY-RELATED PROTEIN 13"/>
    <property type="match status" value="1"/>
</dbReference>
<dbReference type="EMBL" id="CAJHNH020000179">
    <property type="protein sequence ID" value="CAG5115885.1"/>
    <property type="molecule type" value="Genomic_DNA"/>
</dbReference>
<dbReference type="GO" id="GO:0005829">
    <property type="term" value="C:cytosol"/>
    <property type="evidence" value="ECO:0007669"/>
    <property type="project" value="TreeGrafter"/>
</dbReference>
<comment type="subcellular location">
    <subcellularLocation>
        <location evidence="1">Preautophagosomal structure</location>
    </subcellularLocation>
</comment>
<dbReference type="AlphaFoldDB" id="A0A8S3YJY3"/>
<evidence type="ECO:0008006" key="6">
    <source>
        <dbReference type="Google" id="ProtNLM"/>
    </source>
</evidence>
<name>A0A8S3YJY3_9EUPU</name>